<reference evidence="2 3" key="1">
    <citation type="submission" date="2021-01" db="EMBL/GenBank/DDBJ databases">
        <title>Genomic Encyclopedia of Type Strains, Phase IV (KMG-IV): sequencing the most valuable type-strain genomes for metagenomic binning, comparative biology and taxonomic classification.</title>
        <authorList>
            <person name="Goeker M."/>
        </authorList>
    </citation>
    <scope>NUCLEOTIDE SEQUENCE [LARGE SCALE GENOMIC DNA]</scope>
    <source>
        <strain evidence="2 3">DSM 28236</strain>
    </source>
</reference>
<evidence type="ECO:0000256" key="1">
    <source>
        <dbReference type="SAM" id="Phobius"/>
    </source>
</evidence>
<evidence type="ECO:0008006" key="4">
    <source>
        <dbReference type="Google" id="ProtNLM"/>
    </source>
</evidence>
<dbReference type="InterPro" id="IPR021459">
    <property type="entry name" value="GH101-related"/>
</dbReference>
<dbReference type="RefSeq" id="WP_205004921.1">
    <property type="nucleotide sequence ID" value="NZ_JAFBER010000044.1"/>
</dbReference>
<evidence type="ECO:0000313" key="2">
    <source>
        <dbReference type="EMBL" id="MBM7647062.1"/>
    </source>
</evidence>
<protein>
    <recommendedName>
        <fullName evidence="4">Glycosyl hydrolase family 101</fullName>
    </recommendedName>
</protein>
<gene>
    <name evidence="2" type="ORF">JOD45_003307</name>
</gene>
<feature type="transmembrane region" description="Helical" evidence="1">
    <location>
        <begin position="9"/>
        <end position="28"/>
    </location>
</feature>
<comment type="caution">
    <text evidence="2">The sequence shown here is derived from an EMBL/GenBank/DDBJ whole genome shotgun (WGS) entry which is preliminary data.</text>
</comment>
<evidence type="ECO:0000313" key="3">
    <source>
        <dbReference type="Proteomes" id="UP000808914"/>
    </source>
</evidence>
<proteinExistence type="predicted"/>
<keyword evidence="1" id="KW-0472">Membrane</keyword>
<keyword evidence="1" id="KW-1133">Transmembrane helix</keyword>
<organism evidence="2 3">
    <name type="scientific">Scopulibacillus daqui</name>
    <dbReference type="NCBI Taxonomy" id="1469162"/>
    <lineage>
        <taxon>Bacteria</taxon>
        <taxon>Bacillati</taxon>
        <taxon>Bacillota</taxon>
        <taxon>Bacilli</taxon>
        <taxon>Bacillales</taxon>
        <taxon>Sporolactobacillaceae</taxon>
        <taxon>Scopulibacillus</taxon>
    </lineage>
</organism>
<keyword evidence="3" id="KW-1185">Reference proteome</keyword>
<dbReference type="Pfam" id="PF11308">
    <property type="entry name" value="Glyco_hydro_129"/>
    <property type="match status" value="1"/>
</dbReference>
<sequence length="781" mass="90134">MKKKISRSAIAAIVVIIAIASLGSIYLIKNNGNKSVSKESKVSSNFKYSDFSFDVNPETFEIFVKKDGIKEAASNPLPKMKVSDLKKTNDQISWRYPDKNIEVMIKKKEHYLDVDIKSTGAKQFTWPKVSAESYMLPLWEGKYIPSGDKNWKRFLKDNQDFTFSQDFSMRFFALNKQKYSIVYIAKNMFNDNIHFDTHSNIAFNFNHEFPSINKNKDYGFRIYVSKNDPVDIAQIYKNYIKELGQFKTLEEKAKENPNIKKLYGAPHFYLWNNNVITKDNIHWRSLKKQLNSKSKFFDWVEQLLDKYSEDGSSELKTCIQQIKNQDYIDDYQKNVIVNSLNNALKLKQFYNKKVFTDVDAHAKKLLNKGIDHLSEQELYDLNKNLLKNELKDSVDDIEQWGQKESTDILEDMNHSGIKKAWIGLPNWANGLMNPKMVKEANQLGYLMAPYDSYHSIQKNASPDWNTASFEDPKLYEDATITGKYGKKIAGFLGKGRKLNPTLSMPSVKNRVNGILQDGIPFNSWFVDCDATGEVYDDYSPNHITTQEQDMKARLKRLDYIAKQKDMVVGSEGGNDYASQAIAFAHGIETPVINWGDPDMRENKTSPYYVGAYWSKDGSTPDRYGKQVPIKPLYKHIYIDPKYNLPLYKLVYNDSVITANHWEWDNLKIKDEVGNRLMSALLYNVPPVYHIDKTRWADYKDLIVSFYKTASDFEAKAVTKPMTSFNILTKDRLVQSSTFGNDMKVVVNFSNKDYHQDGEVIKAKSAVLYDGHSKKVFDASKY</sequence>
<name>A0ABS2Q6C3_9BACL</name>
<accession>A0ABS2Q6C3</accession>
<dbReference type="EMBL" id="JAFBER010000044">
    <property type="protein sequence ID" value="MBM7647062.1"/>
    <property type="molecule type" value="Genomic_DNA"/>
</dbReference>
<keyword evidence="1" id="KW-0812">Transmembrane</keyword>
<dbReference type="Proteomes" id="UP000808914">
    <property type="component" value="Unassembled WGS sequence"/>
</dbReference>